<sequence>NNHMVDCSYHYNYNYDHANDNANAYANDVPNDGDKLPYRFITINTASVSTNTSDDDLCHHHPSPSF</sequence>
<dbReference type="EMBL" id="JAAAHW010008707">
    <property type="protein sequence ID" value="KAF9943934.1"/>
    <property type="molecule type" value="Genomic_DNA"/>
</dbReference>
<keyword evidence="2" id="KW-1185">Reference proteome</keyword>
<organism evidence="1 2">
    <name type="scientific">Modicella reniformis</name>
    <dbReference type="NCBI Taxonomy" id="1440133"/>
    <lineage>
        <taxon>Eukaryota</taxon>
        <taxon>Fungi</taxon>
        <taxon>Fungi incertae sedis</taxon>
        <taxon>Mucoromycota</taxon>
        <taxon>Mortierellomycotina</taxon>
        <taxon>Mortierellomycetes</taxon>
        <taxon>Mortierellales</taxon>
        <taxon>Mortierellaceae</taxon>
        <taxon>Modicella</taxon>
    </lineage>
</organism>
<evidence type="ECO:0000313" key="1">
    <source>
        <dbReference type="EMBL" id="KAF9943934.1"/>
    </source>
</evidence>
<gene>
    <name evidence="1" type="ORF">BGZ65_012979</name>
</gene>
<evidence type="ECO:0000313" key="2">
    <source>
        <dbReference type="Proteomes" id="UP000749646"/>
    </source>
</evidence>
<dbReference type="Proteomes" id="UP000749646">
    <property type="component" value="Unassembled WGS sequence"/>
</dbReference>
<accession>A0A9P6LUP0</accession>
<comment type="caution">
    <text evidence="1">The sequence shown here is derived from an EMBL/GenBank/DDBJ whole genome shotgun (WGS) entry which is preliminary data.</text>
</comment>
<dbReference type="AlphaFoldDB" id="A0A9P6LUP0"/>
<reference evidence="1" key="1">
    <citation type="journal article" date="2020" name="Fungal Divers.">
        <title>Resolving the Mortierellaceae phylogeny through synthesis of multi-gene phylogenetics and phylogenomics.</title>
        <authorList>
            <person name="Vandepol N."/>
            <person name="Liber J."/>
            <person name="Desiro A."/>
            <person name="Na H."/>
            <person name="Kennedy M."/>
            <person name="Barry K."/>
            <person name="Grigoriev I.V."/>
            <person name="Miller A.N."/>
            <person name="O'Donnell K."/>
            <person name="Stajich J.E."/>
            <person name="Bonito G."/>
        </authorList>
    </citation>
    <scope>NUCLEOTIDE SEQUENCE</scope>
    <source>
        <strain evidence="1">MES-2147</strain>
    </source>
</reference>
<proteinExistence type="predicted"/>
<protein>
    <submittedName>
        <fullName evidence="1">Uncharacterized protein</fullName>
    </submittedName>
</protein>
<name>A0A9P6LUP0_9FUNG</name>
<feature type="non-terminal residue" evidence="1">
    <location>
        <position position="1"/>
    </location>
</feature>